<keyword evidence="2" id="KW-0238">DNA-binding</keyword>
<dbReference type="PROSITE" id="PS51900">
    <property type="entry name" value="CB"/>
    <property type="match status" value="1"/>
</dbReference>
<keyword evidence="1" id="KW-0229">DNA integration</keyword>
<evidence type="ECO:0000259" key="3">
    <source>
        <dbReference type="PROSITE" id="PS51898"/>
    </source>
</evidence>
<keyword evidence="6" id="KW-1185">Reference proteome</keyword>
<evidence type="ECO:0000313" key="5">
    <source>
        <dbReference type="EMBL" id="MBU9697812.1"/>
    </source>
</evidence>
<feature type="domain" description="Core-binding (CB)" evidence="4">
    <location>
        <begin position="1"/>
        <end position="46"/>
    </location>
</feature>
<reference evidence="5 6" key="1">
    <citation type="submission" date="2021-06" db="EMBL/GenBank/DDBJ databases">
        <title>Rhodobacteraceae bacterium strain HSP-20.</title>
        <authorList>
            <person name="Chen W.-M."/>
        </authorList>
    </citation>
    <scope>NUCLEOTIDE SEQUENCE [LARGE SCALE GENOMIC DNA]</scope>
    <source>
        <strain evidence="5 6">HSP-20</strain>
    </source>
</reference>
<protein>
    <submittedName>
        <fullName evidence="5">Site-specific integrase</fullName>
    </submittedName>
</protein>
<dbReference type="EMBL" id="JAAATX020000005">
    <property type="protein sequence ID" value="MBU9697812.1"/>
    <property type="molecule type" value="Genomic_DNA"/>
</dbReference>
<sequence length="262" mass="30482">MGDIPLEALTTEILDGWVIGQRRGGYKPGTINKHINYLNRILNLARVWEIENGPKRNCKVSKRMPMGDHRQKFLGEAEIHLVLESCRREQHPYLDLFVHLLILTGARSSEARLARWCDFDMQRMVWTVPLSKSGRARRIVLSSSAAKVLEQIRQRTEGLGLPVTTDSHLFINPRLRQPYKSFHLAWDRARRRLGMQDVRIHDLRHTYASLLINRGASIYEVQKLLGHHHISMTERYAHLLPDTLHQRVEIVARLLDDTENRT</sequence>
<dbReference type="PANTHER" id="PTHR30349:SF64">
    <property type="entry name" value="PROPHAGE INTEGRASE INTD-RELATED"/>
    <property type="match status" value="1"/>
</dbReference>
<name>A0ABS6J5T3_9RHOB</name>
<dbReference type="InterPro" id="IPR050090">
    <property type="entry name" value="Tyrosine_recombinase_XerCD"/>
</dbReference>
<dbReference type="Proteomes" id="UP000731907">
    <property type="component" value="Unassembled WGS sequence"/>
</dbReference>
<evidence type="ECO:0000256" key="1">
    <source>
        <dbReference type="ARBA" id="ARBA00022908"/>
    </source>
</evidence>
<proteinExistence type="predicted"/>
<feature type="domain" description="Tyr recombinase" evidence="3">
    <location>
        <begin position="69"/>
        <end position="249"/>
    </location>
</feature>
<accession>A0ABS6J5T3</accession>
<evidence type="ECO:0000256" key="2">
    <source>
        <dbReference type="PROSITE-ProRule" id="PRU01248"/>
    </source>
</evidence>
<dbReference type="RefSeq" id="WP_217765562.1">
    <property type="nucleotide sequence ID" value="NZ_JAAATX020000005.1"/>
</dbReference>
<organism evidence="5 6">
    <name type="scientific">Paragemmobacter amnigenus</name>
    <dbReference type="NCBI Taxonomy" id="2852097"/>
    <lineage>
        <taxon>Bacteria</taxon>
        <taxon>Pseudomonadati</taxon>
        <taxon>Pseudomonadota</taxon>
        <taxon>Alphaproteobacteria</taxon>
        <taxon>Rhodobacterales</taxon>
        <taxon>Paracoccaceae</taxon>
        <taxon>Paragemmobacter</taxon>
    </lineage>
</organism>
<comment type="caution">
    <text evidence="5">The sequence shown here is derived from an EMBL/GenBank/DDBJ whole genome shotgun (WGS) entry which is preliminary data.</text>
</comment>
<dbReference type="InterPro" id="IPR044068">
    <property type="entry name" value="CB"/>
</dbReference>
<evidence type="ECO:0000313" key="6">
    <source>
        <dbReference type="Proteomes" id="UP000731907"/>
    </source>
</evidence>
<dbReference type="CDD" id="cd00796">
    <property type="entry name" value="INT_Rci_Hp1_C"/>
    <property type="match status" value="1"/>
</dbReference>
<evidence type="ECO:0000259" key="4">
    <source>
        <dbReference type="PROSITE" id="PS51900"/>
    </source>
</evidence>
<dbReference type="InterPro" id="IPR002104">
    <property type="entry name" value="Integrase_catalytic"/>
</dbReference>
<dbReference type="PROSITE" id="PS51898">
    <property type="entry name" value="TYR_RECOMBINASE"/>
    <property type="match status" value="1"/>
</dbReference>
<dbReference type="PANTHER" id="PTHR30349">
    <property type="entry name" value="PHAGE INTEGRASE-RELATED"/>
    <property type="match status" value="1"/>
</dbReference>
<gene>
    <name evidence="5" type="ORF">GU927_008110</name>
</gene>
<dbReference type="Pfam" id="PF00589">
    <property type="entry name" value="Phage_integrase"/>
    <property type="match status" value="1"/>
</dbReference>